<feature type="region of interest" description="Disordered" evidence="1">
    <location>
        <begin position="105"/>
        <end position="161"/>
    </location>
</feature>
<dbReference type="InterPro" id="IPR011990">
    <property type="entry name" value="TPR-like_helical_dom_sf"/>
</dbReference>
<dbReference type="OrthoDB" id="1872379at2759"/>
<dbReference type="AlphaFoldDB" id="A0A9P6NI75"/>
<name>A0A9P6NI75_9BASI</name>
<sequence length="304" mass="33345">MSIQDKDRFEELPSPQSSTISSSTPHLSPPPLISISQPEGDSDDDQDEEPQIFHDTVTDPLEHAIASAEALKTEGNLHFGNRRWQAALNSYSEALFALPAPPPSNIKAADQNRKSSVNVQLSCDSPPGSSIRRAEQTQQKTSDSQLEFQEASETSSTDDPRIRNLRSVLNANSAACHLNLEDWKTAVEASTASLRDNPKYQKALHRRAQANEKLNTWASLQAALDDYNTLAQLPDLPVGLTREVRLAQARLPSLVAERSEAEKAEMMAKLKNLGNTVLGKFGLSTDNFKFTPNGSGGYSMAFER</sequence>
<dbReference type="SUPFAM" id="SSF48452">
    <property type="entry name" value="TPR-like"/>
    <property type="match status" value="1"/>
</dbReference>
<gene>
    <name evidence="2" type="ORF">CROQUDRAFT_76639</name>
</gene>
<dbReference type="PANTHER" id="PTHR46014:SF1">
    <property type="entry name" value="TETRATRICOPEPTIDE REPEAT PROTEIN 1"/>
    <property type="match status" value="1"/>
</dbReference>
<evidence type="ECO:0000313" key="3">
    <source>
        <dbReference type="Proteomes" id="UP000886653"/>
    </source>
</evidence>
<reference evidence="2" key="1">
    <citation type="submission" date="2013-11" db="EMBL/GenBank/DDBJ databases">
        <title>Genome sequence of the fusiform rust pathogen reveals effectors for host alternation and coevolution with pine.</title>
        <authorList>
            <consortium name="DOE Joint Genome Institute"/>
            <person name="Smith K."/>
            <person name="Pendleton A."/>
            <person name="Kubisiak T."/>
            <person name="Anderson C."/>
            <person name="Salamov A."/>
            <person name="Aerts A."/>
            <person name="Riley R."/>
            <person name="Clum A."/>
            <person name="Lindquist E."/>
            <person name="Ence D."/>
            <person name="Campbell M."/>
            <person name="Kronenberg Z."/>
            <person name="Feau N."/>
            <person name="Dhillon B."/>
            <person name="Hamelin R."/>
            <person name="Burleigh J."/>
            <person name="Smith J."/>
            <person name="Yandell M."/>
            <person name="Nelson C."/>
            <person name="Grigoriev I."/>
            <person name="Davis J."/>
        </authorList>
    </citation>
    <scope>NUCLEOTIDE SEQUENCE</scope>
    <source>
        <strain evidence="2">G11</strain>
    </source>
</reference>
<dbReference type="InterPro" id="IPR052769">
    <property type="entry name" value="TPR_domain_protein"/>
</dbReference>
<feature type="compositionally biased region" description="Acidic residues" evidence="1">
    <location>
        <begin position="40"/>
        <end position="50"/>
    </location>
</feature>
<feature type="compositionally biased region" description="Low complexity" evidence="1">
    <location>
        <begin position="12"/>
        <end position="26"/>
    </location>
</feature>
<feature type="region of interest" description="Disordered" evidence="1">
    <location>
        <begin position="1"/>
        <end position="58"/>
    </location>
</feature>
<dbReference type="Gene3D" id="1.25.40.10">
    <property type="entry name" value="Tetratricopeptide repeat domain"/>
    <property type="match status" value="2"/>
</dbReference>
<feature type="compositionally biased region" description="Polar residues" evidence="1">
    <location>
        <begin position="114"/>
        <end position="123"/>
    </location>
</feature>
<feature type="compositionally biased region" description="Polar residues" evidence="1">
    <location>
        <begin position="136"/>
        <end position="157"/>
    </location>
</feature>
<dbReference type="EMBL" id="MU167248">
    <property type="protein sequence ID" value="KAG0147431.1"/>
    <property type="molecule type" value="Genomic_DNA"/>
</dbReference>
<dbReference type="PANTHER" id="PTHR46014">
    <property type="entry name" value="TETRATRICOPEPTIDE REPEAT PROTEIN 1"/>
    <property type="match status" value="1"/>
</dbReference>
<evidence type="ECO:0008006" key="4">
    <source>
        <dbReference type="Google" id="ProtNLM"/>
    </source>
</evidence>
<feature type="compositionally biased region" description="Basic and acidic residues" evidence="1">
    <location>
        <begin position="1"/>
        <end position="11"/>
    </location>
</feature>
<keyword evidence="3" id="KW-1185">Reference proteome</keyword>
<accession>A0A9P6NI75</accession>
<comment type="caution">
    <text evidence="2">The sequence shown here is derived from an EMBL/GenBank/DDBJ whole genome shotgun (WGS) entry which is preliminary data.</text>
</comment>
<protein>
    <recommendedName>
        <fullName evidence="4">Tetratricopeptide repeat protein 1</fullName>
    </recommendedName>
</protein>
<evidence type="ECO:0000256" key="1">
    <source>
        <dbReference type="SAM" id="MobiDB-lite"/>
    </source>
</evidence>
<dbReference type="Proteomes" id="UP000886653">
    <property type="component" value="Unassembled WGS sequence"/>
</dbReference>
<organism evidence="2 3">
    <name type="scientific">Cronartium quercuum f. sp. fusiforme G11</name>
    <dbReference type="NCBI Taxonomy" id="708437"/>
    <lineage>
        <taxon>Eukaryota</taxon>
        <taxon>Fungi</taxon>
        <taxon>Dikarya</taxon>
        <taxon>Basidiomycota</taxon>
        <taxon>Pucciniomycotina</taxon>
        <taxon>Pucciniomycetes</taxon>
        <taxon>Pucciniales</taxon>
        <taxon>Coleosporiaceae</taxon>
        <taxon>Cronartium</taxon>
    </lineage>
</organism>
<proteinExistence type="predicted"/>
<evidence type="ECO:0000313" key="2">
    <source>
        <dbReference type="EMBL" id="KAG0147431.1"/>
    </source>
</evidence>